<evidence type="ECO:0000313" key="3">
    <source>
        <dbReference type="Proteomes" id="UP000028939"/>
    </source>
</evidence>
<dbReference type="Pfam" id="PF02585">
    <property type="entry name" value="PIG-L"/>
    <property type="match status" value="1"/>
</dbReference>
<dbReference type="KEGG" id="cuv:CUREI_11100"/>
<dbReference type="InterPro" id="IPR003737">
    <property type="entry name" value="GlcNAc_PI_deacetylase-related"/>
</dbReference>
<dbReference type="Proteomes" id="UP000028939">
    <property type="component" value="Chromosome"/>
</dbReference>
<sequence>MRELKLTSSDRVLAVVAHPDDMEYGASAAVAKWAEDGVDVSYLLLTHGEHGIAGGDPAQVREVRSAEQRRACDIVGAGELAMLDFTDGVLEHTLELRKAIAAKIRAVKPTVVLTQDWSVVAPWGLNQADHRVAGMAALDAARDAGNEFLFPEAGDRHQAKQLLVTGANDPDVAVRVEQRHVDKGAKSLDAHEAYFQALPDHPSGAEIVGGAAQQGGEALGVPLAIAFKAFDL</sequence>
<dbReference type="RefSeq" id="WP_038613436.1">
    <property type="nucleotide sequence ID" value="NZ_CP009215.1"/>
</dbReference>
<dbReference type="EMBL" id="CP009215">
    <property type="protein sequence ID" value="AIL97731.1"/>
    <property type="molecule type" value="Genomic_DNA"/>
</dbReference>
<evidence type="ECO:0000313" key="2">
    <source>
        <dbReference type="EMBL" id="AIL97731.1"/>
    </source>
</evidence>
<dbReference type="STRING" id="401472.CUREI_11100"/>
<dbReference type="SUPFAM" id="SSF102588">
    <property type="entry name" value="LmbE-like"/>
    <property type="match status" value="1"/>
</dbReference>
<gene>
    <name evidence="2" type="ORF">CUREI_11100</name>
</gene>
<proteinExistence type="predicted"/>
<reference evidence="2 3" key="1">
    <citation type="submission" date="2014-08" db="EMBL/GenBank/DDBJ databases">
        <title>Complete genome sequence of Corynebacterium ureicelerivorans DSM 45051, a lipophilic and urea-splitting isolate from a blood culture of a septicaemia patient.</title>
        <authorList>
            <person name="Tippelt A."/>
            <person name="Albersmeier A."/>
            <person name="Brinkrolf K."/>
            <person name="Ruckert C."/>
            <person name="Tauch A."/>
        </authorList>
    </citation>
    <scope>NUCLEOTIDE SEQUENCE [LARGE SCALE GENOMIC DNA]</scope>
    <source>
        <strain evidence="2 3">IMMIB RIV-2301</strain>
    </source>
</reference>
<accession>A0A077HMT9</accession>
<dbReference type="HOGENOM" id="CLU_049311_3_2_11"/>
<dbReference type="PANTHER" id="PTHR12993:SF28">
    <property type="entry name" value="LMBE FAMILY PROTEIN"/>
    <property type="match status" value="1"/>
</dbReference>
<dbReference type="GO" id="GO:0016811">
    <property type="term" value="F:hydrolase activity, acting on carbon-nitrogen (but not peptide) bonds, in linear amides"/>
    <property type="evidence" value="ECO:0007669"/>
    <property type="project" value="TreeGrafter"/>
</dbReference>
<evidence type="ECO:0000256" key="1">
    <source>
        <dbReference type="ARBA" id="ARBA00022833"/>
    </source>
</evidence>
<dbReference type="InterPro" id="IPR024078">
    <property type="entry name" value="LmbE-like_dom_sf"/>
</dbReference>
<dbReference type="Gene3D" id="3.40.50.10320">
    <property type="entry name" value="LmbE-like"/>
    <property type="match status" value="1"/>
</dbReference>
<organism evidence="2 3">
    <name type="scientific">Corynebacterium ureicelerivorans</name>
    <dbReference type="NCBI Taxonomy" id="401472"/>
    <lineage>
        <taxon>Bacteria</taxon>
        <taxon>Bacillati</taxon>
        <taxon>Actinomycetota</taxon>
        <taxon>Actinomycetes</taxon>
        <taxon>Mycobacteriales</taxon>
        <taxon>Corynebacteriaceae</taxon>
        <taxon>Corynebacterium</taxon>
    </lineage>
</organism>
<dbReference type="GO" id="GO:0016137">
    <property type="term" value="P:glycoside metabolic process"/>
    <property type="evidence" value="ECO:0007669"/>
    <property type="project" value="UniProtKB-ARBA"/>
</dbReference>
<dbReference type="PANTHER" id="PTHR12993">
    <property type="entry name" value="N-ACETYLGLUCOSAMINYL-PHOSPHATIDYLINOSITOL DE-N-ACETYLASE-RELATED"/>
    <property type="match status" value="1"/>
</dbReference>
<dbReference type="AlphaFoldDB" id="A0A077HMT9"/>
<keyword evidence="1" id="KW-0862">Zinc</keyword>
<protein>
    <submittedName>
        <fullName evidence="2">GlcNAc-PI de-N-acetylase</fullName>
    </submittedName>
</protein>
<keyword evidence="3" id="KW-1185">Reference proteome</keyword>
<name>A0A077HMT9_9CORY</name>
<dbReference type="OrthoDB" id="3514174at2"/>